<keyword evidence="9" id="KW-1185">Reference proteome</keyword>
<feature type="domain" description="Transcription elongation factor GreA/GreB C-terminal" evidence="6">
    <location>
        <begin position="109"/>
        <end position="182"/>
    </location>
</feature>
<dbReference type="Gene3D" id="3.10.50.30">
    <property type="entry name" value="Transcription elongation factor, GreA/GreB, C-terminal domain"/>
    <property type="match status" value="1"/>
</dbReference>
<organism evidence="8 9">
    <name type="scientific">Ideonella lacteola</name>
    <dbReference type="NCBI Taxonomy" id="2984193"/>
    <lineage>
        <taxon>Bacteria</taxon>
        <taxon>Pseudomonadati</taxon>
        <taxon>Pseudomonadota</taxon>
        <taxon>Betaproteobacteria</taxon>
        <taxon>Burkholderiales</taxon>
        <taxon>Sphaerotilaceae</taxon>
        <taxon>Ideonella</taxon>
    </lineage>
</organism>
<dbReference type="PANTHER" id="PTHR30437">
    <property type="entry name" value="TRANSCRIPTION ELONGATION FACTOR GREA"/>
    <property type="match status" value="1"/>
</dbReference>
<evidence type="ECO:0000256" key="5">
    <source>
        <dbReference type="SAM" id="MobiDB-lite"/>
    </source>
</evidence>
<dbReference type="SUPFAM" id="SSF54534">
    <property type="entry name" value="FKBP-like"/>
    <property type="match status" value="1"/>
</dbReference>
<dbReference type="InterPro" id="IPR036953">
    <property type="entry name" value="GreA/GreB_C_sf"/>
</dbReference>
<dbReference type="PIRSF" id="PIRSF006092">
    <property type="entry name" value="GreA_GreB"/>
    <property type="match status" value="1"/>
</dbReference>
<reference evidence="8 9" key="1">
    <citation type="submission" date="2024-04" db="EMBL/GenBank/DDBJ databases">
        <title>Novel species of the genus Ideonella isolated from streams.</title>
        <authorList>
            <person name="Lu H."/>
        </authorList>
    </citation>
    <scope>NUCLEOTIDE SEQUENCE [LARGE SCALE GENOMIC DNA]</scope>
    <source>
        <strain evidence="8 9">DXS29W</strain>
    </source>
</reference>
<comment type="caution">
    <text evidence="8">The sequence shown here is derived from an EMBL/GenBank/DDBJ whole genome shotgun (WGS) entry which is preliminary data.</text>
</comment>
<keyword evidence="8" id="KW-0251">Elongation factor</keyword>
<dbReference type="Pfam" id="PF01272">
    <property type="entry name" value="GreA_GreB"/>
    <property type="match status" value="1"/>
</dbReference>
<evidence type="ECO:0000259" key="6">
    <source>
        <dbReference type="Pfam" id="PF01272"/>
    </source>
</evidence>
<comment type="function">
    <text evidence="4">Necessary for efficient RNA polymerase transcription elongation past template-encoded arresting sites. The arresting sites in DNA have the property of trapping a certain fraction of elongating RNA polymerases that pass through, resulting in locked ternary complexes. Cleavage of the nascent transcript by cleavage factors such as GreA or GreB allows the resumption of elongation from the new 3'terminus. GreB releases sequences of up to 9 nucleotides in length.</text>
</comment>
<dbReference type="Pfam" id="PF03449">
    <property type="entry name" value="GreA_GreB_N"/>
    <property type="match status" value="1"/>
</dbReference>
<evidence type="ECO:0000256" key="4">
    <source>
        <dbReference type="HAMAP-Rule" id="MF_00930"/>
    </source>
</evidence>
<evidence type="ECO:0000313" key="9">
    <source>
        <dbReference type="Proteomes" id="UP001371218"/>
    </source>
</evidence>
<feature type="region of interest" description="Disordered" evidence="5">
    <location>
        <begin position="1"/>
        <end position="27"/>
    </location>
</feature>
<dbReference type="InterPro" id="IPR018151">
    <property type="entry name" value="TF_GreA/GreB_CS"/>
</dbReference>
<evidence type="ECO:0000259" key="7">
    <source>
        <dbReference type="Pfam" id="PF03449"/>
    </source>
</evidence>
<dbReference type="Gene3D" id="1.10.287.180">
    <property type="entry name" value="Transcription elongation factor, GreA/GreB, N-terminal domain"/>
    <property type="match status" value="1"/>
</dbReference>
<dbReference type="NCBIfam" id="TIGR01461">
    <property type="entry name" value="greB"/>
    <property type="match status" value="1"/>
</dbReference>
<keyword evidence="8" id="KW-0648">Protein biosynthesis</keyword>
<dbReference type="PANTHER" id="PTHR30437:SF6">
    <property type="entry name" value="TRANSCRIPTION ELONGATION FACTOR GREB"/>
    <property type="match status" value="1"/>
</dbReference>
<comment type="similarity">
    <text evidence="4">Belongs to the GreA/GreB family. GreB subfamily.</text>
</comment>
<accession>A0ABU9BTC8</accession>
<name>A0ABU9BTC8_9BURK</name>
<dbReference type="GO" id="GO:0003746">
    <property type="term" value="F:translation elongation factor activity"/>
    <property type="evidence" value="ECO:0007669"/>
    <property type="project" value="UniProtKB-KW"/>
</dbReference>
<gene>
    <name evidence="4 8" type="primary">greB</name>
    <name evidence="8" type="ORF">AACH06_19985</name>
</gene>
<dbReference type="EMBL" id="JBBUTG010000014">
    <property type="protein sequence ID" value="MEK8033111.1"/>
    <property type="molecule type" value="Genomic_DNA"/>
</dbReference>
<keyword evidence="1 4" id="KW-0805">Transcription regulation</keyword>
<dbReference type="InterPro" id="IPR028624">
    <property type="entry name" value="Tscrpt_elong_fac_GreA/B"/>
</dbReference>
<protein>
    <recommendedName>
        <fullName evidence="4">Transcription elongation factor GreB</fullName>
    </recommendedName>
    <alternativeName>
        <fullName evidence="4">Transcript cleavage factor GreB</fullName>
    </alternativeName>
</protein>
<sequence length="188" mass="20753">MNKAFTKESDASDDDEDGPSLPPLPAGTKNYITPAGYAQLRAELLSLIDVERPKVVEIVHWAASNGDRSENGDYLYGKKRLREIDRRIRFLTKRLDIAEVADPSLHHGSDQIFFGATVTYANAKGEERTITIKGIDEADHLHGEVSWVAPIARALLKAREGDEVSLMTPGGVETLEVIEVKYPPAKDN</sequence>
<evidence type="ECO:0000256" key="1">
    <source>
        <dbReference type="ARBA" id="ARBA00023015"/>
    </source>
</evidence>
<dbReference type="HAMAP" id="MF_00930">
    <property type="entry name" value="GreB"/>
    <property type="match status" value="1"/>
</dbReference>
<dbReference type="RefSeq" id="WP_341427530.1">
    <property type="nucleotide sequence ID" value="NZ_JBBUTG010000014.1"/>
</dbReference>
<evidence type="ECO:0000256" key="2">
    <source>
        <dbReference type="ARBA" id="ARBA00023125"/>
    </source>
</evidence>
<evidence type="ECO:0000256" key="3">
    <source>
        <dbReference type="ARBA" id="ARBA00023163"/>
    </source>
</evidence>
<dbReference type="HAMAP" id="MF_00105">
    <property type="entry name" value="GreA_GreB"/>
    <property type="match status" value="1"/>
</dbReference>
<dbReference type="InterPro" id="IPR001437">
    <property type="entry name" value="Tscrpt_elong_fac_GreA/B_C"/>
</dbReference>
<feature type="compositionally biased region" description="Basic and acidic residues" evidence="5">
    <location>
        <begin position="1"/>
        <end position="10"/>
    </location>
</feature>
<dbReference type="NCBIfam" id="NF002506">
    <property type="entry name" value="PRK01885.1"/>
    <property type="match status" value="1"/>
</dbReference>
<evidence type="ECO:0000313" key="8">
    <source>
        <dbReference type="EMBL" id="MEK8033111.1"/>
    </source>
</evidence>
<dbReference type="PROSITE" id="PS00829">
    <property type="entry name" value="GREAB_1"/>
    <property type="match status" value="1"/>
</dbReference>
<dbReference type="Proteomes" id="UP001371218">
    <property type="component" value="Unassembled WGS sequence"/>
</dbReference>
<keyword evidence="3 4" id="KW-0804">Transcription</keyword>
<proteinExistence type="inferred from homology"/>
<dbReference type="InterPro" id="IPR022691">
    <property type="entry name" value="Tscrpt_elong_fac_GreA/B_N"/>
</dbReference>
<dbReference type="InterPro" id="IPR023459">
    <property type="entry name" value="Tscrpt_elong_fac_GreA/B_fam"/>
</dbReference>
<dbReference type="InterPro" id="IPR036805">
    <property type="entry name" value="Tscrpt_elong_fac_GreA/B_N_sf"/>
</dbReference>
<keyword evidence="2 4" id="KW-0238">DNA-binding</keyword>
<dbReference type="InterPro" id="IPR006358">
    <property type="entry name" value="Tscrpt_elong_fac_GreB"/>
</dbReference>
<dbReference type="SUPFAM" id="SSF46557">
    <property type="entry name" value="GreA transcript cleavage protein, N-terminal domain"/>
    <property type="match status" value="1"/>
</dbReference>
<feature type="domain" description="Transcription elongation factor GreA/GreB N-terminal" evidence="7">
    <location>
        <begin position="30"/>
        <end position="100"/>
    </location>
</feature>